<dbReference type="AlphaFoldDB" id="A0A4Y2UN96"/>
<protein>
    <submittedName>
        <fullName evidence="1">Uncharacterized protein</fullName>
    </submittedName>
</protein>
<evidence type="ECO:0000313" key="2">
    <source>
        <dbReference type="Proteomes" id="UP000499080"/>
    </source>
</evidence>
<sequence length="118" mass="13294">MRTPSITRENEDVETFVHCFSQPFPTMSICSDLALKADANCHMYQELGCKGISKILGVHFGNVKFKRFCAAKLSDEDLNMFELSPCPLLLLNKQGMRNETKSLLFSAFRPTDVDTVRG</sequence>
<accession>A0A4Y2UN96</accession>
<organism evidence="1 2">
    <name type="scientific">Araneus ventricosus</name>
    <name type="common">Orbweaver spider</name>
    <name type="synonym">Epeira ventricosa</name>
    <dbReference type="NCBI Taxonomy" id="182803"/>
    <lineage>
        <taxon>Eukaryota</taxon>
        <taxon>Metazoa</taxon>
        <taxon>Ecdysozoa</taxon>
        <taxon>Arthropoda</taxon>
        <taxon>Chelicerata</taxon>
        <taxon>Arachnida</taxon>
        <taxon>Araneae</taxon>
        <taxon>Araneomorphae</taxon>
        <taxon>Entelegynae</taxon>
        <taxon>Araneoidea</taxon>
        <taxon>Araneidae</taxon>
        <taxon>Araneus</taxon>
    </lineage>
</organism>
<comment type="caution">
    <text evidence="1">The sequence shown here is derived from an EMBL/GenBank/DDBJ whole genome shotgun (WGS) entry which is preliminary data.</text>
</comment>
<dbReference type="Proteomes" id="UP000499080">
    <property type="component" value="Unassembled WGS sequence"/>
</dbReference>
<keyword evidence="2" id="KW-1185">Reference proteome</keyword>
<proteinExistence type="predicted"/>
<reference evidence="1 2" key="1">
    <citation type="journal article" date="2019" name="Sci. Rep.">
        <title>Orb-weaving spider Araneus ventricosus genome elucidates the spidroin gene catalogue.</title>
        <authorList>
            <person name="Kono N."/>
            <person name="Nakamura H."/>
            <person name="Ohtoshi R."/>
            <person name="Moran D.A.P."/>
            <person name="Shinohara A."/>
            <person name="Yoshida Y."/>
            <person name="Fujiwara M."/>
            <person name="Mori M."/>
            <person name="Tomita M."/>
            <person name="Arakawa K."/>
        </authorList>
    </citation>
    <scope>NUCLEOTIDE SEQUENCE [LARGE SCALE GENOMIC DNA]</scope>
</reference>
<name>A0A4Y2UN96_ARAVE</name>
<dbReference type="EMBL" id="BGPR01038624">
    <property type="protein sequence ID" value="GBO14499.1"/>
    <property type="molecule type" value="Genomic_DNA"/>
</dbReference>
<evidence type="ECO:0000313" key="1">
    <source>
        <dbReference type="EMBL" id="GBO14499.1"/>
    </source>
</evidence>
<gene>
    <name evidence="1" type="ORF">AVEN_141280_1</name>
</gene>